<feature type="compositionally biased region" description="Basic and acidic residues" evidence="1">
    <location>
        <begin position="208"/>
        <end position="219"/>
    </location>
</feature>
<feature type="compositionally biased region" description="Basic residues" evidence="1">
    <location>
        <begin position="184"/>
        <end position="195"/>
    </location>
</feature>
<accession>A0A166PZW8</accession>
<name>A0A166PZW8_9AGAM</name>
<dbReference type="Proteomes" id="UP000076532">
    <property type="component" value="Unassembled WGS sequence"/>
</dbReference>
<dbReference type="Pfam" id="PF11712">
    <property type="entry name" value="Vma12"/>
    <property type="match status" value="1"/>
</dbReference>
<keyword evidence="2" id="KW-0472">Membrane</keyword>
<evidence type="ECO:0000313" key="3">
    <source>
        <dbReference type="EMBL" id="KZP26615.1"/>
    </source>
</evidence>
<feature type="transmembrane region" description="Helical" evidence="2">
    <location>
        <begin position="154"/>
        <end position="174"/>
    </location>
</feature>
<protein>
    <recommendedName>
        <fullName evidence="5">Endoplasmic reticulum-based factor for assembly of V-ATPase</fullName>
    </recommendedName>
</protein>
<keyword evidence="4" id="KW-1185">Reference proteome</keyword>
<dbReference type="GO" id="GO:0070072">
    <property type="term" value="P:vacuolar proton-transporting V-type ATPase complex assembly"/>
    <property type="evidence" value="ECO:0007669"/>
    <property type="project" value="InterPro"/>
</dbReference>
<dbReference type="InterPro" id="IPR021013">
    <property type="entry name" value="ATPase_Vma12"/>
</dbReference>
<evidence type="ECO:0000256" key="2">
    <source>
        <dbReference type="SAM" id="Phobius"/>
    </source>
</evidence>
<sequence>MSNAELNISLEEHLQETLAPLSDILPSDISSQLLSKTLNPDLDLPPQPRTIPYSLLLSISKWARTPAGLEGLKARKLSPNDYTMIALLAGTTTSPERSFPAYVAPDPVADQKRDNRDRKAITALVNAVLSVLGSGGATWWAVSNIGWQPEWKVLLSFLVAAVVGVSETILYIIWESRKAAKGPRKARHLKAAHKKKVDEEPVAVDNSSDTKSDIPENLRQRLTVGTDDDPAS</sequence>
<evidence type="ECO:0008006" key="5">
    <source>
        <dbReference type="Google" id="ProtNLM"/>
    </source>
</evidence>
<gene>
    <name evidence="3" type="ORF">FIBSPDRAFT_1040650</name>
</gene>
<dbReference type="AlphaFoldDB" id="A0A166PZW8"/>
<keyword evidence="2" id="KW-1133">Transmembrane helix</keyword>
<organism evidence="3 4">
    <name type="scientific">Athelia psychrophila</name>
    <dbReference type="NCBI Taxonomy" id="1759441"/>
    <lineage>
        <taxon>Eukaryota</taxon>
        <taxon>Fungi</taxon>
        <taxon>Dikarya</taxon>
        <taxon>Basidiomycota</taxon>
        <taxon>Agaricomycotina</taxon>
        <taxon>Agaricomycetes</taxon>
        <taxon>Agaricomycetidae</taxon>
        <taxon>Atheliales</taxon>
        <taxon>Atheliaceae</taxon>
        <taxon>Athelia</taxon>
    </lineage>
</organism>
<evidence type="ECO:0000256" key="1">
    <source>
        <dbReference type="SAM" id="MobiDB-lite"/>
    </source>
</evidence>
<proteinExistence type="predicted"/>
<reference evidence="3 4" key="1">
    <citation type="journal article" date="2016" name="Mol. Biol. Evol.">
        <title>Comparative Genomics of Early-Diverging Mushroom-Forming Fungi Provides Insights into the Origins of Lignocellulose Decay Capabilities.</title>
        <authorList>
            <person name="Nagy L.G."/>
            <person name="Riley R."/>
            <person name="Tritt A."/>
            <person name="Adam C."/>
            <person name="Daum C."/>
            <person name="Floudas D."/>
            <person name="Sun H."/>
            <person name="Yadav J.S."/>
            <person name="Pangilinan J."/>
            <person name="Larsson K.H."/>
            <person name="Matsuura K."/>
            <person name="Barry K."/>
            <person name="Labutti K."/>
            <person name="Kuo R."/>
            <person name="Ohm R.A."/>
            <person name="Bhattacharya S.S."/>
            <person name="Shirouzu T."/>
            <person name="Yoshinaga Y."/>
            <person name="Martin F.M."/>
            <person name="Grigoriev I.V."/>
            <person name="Hibbett D.S."/>
        </authorList>
    </citation>
    <scope>NUCLEOTIDE SEQUENCE [LARGE SCALE GENOMIC DNA]</scope>
    <source>
        <strain evidence="3 4">CBS 109695</strain>
    </source>
</reference>
<keyword evidence="2" id="KW-0812">Transmembrane</keyword>
<feature type="transmembrane region" description="Helical" evidence="2">
    <location>
        <begin position="121"/>
        <end position="142"/>
    </location>
</feature>
<feature type="region of interest" description="Disordered" evidence="1">
    <location>
        <begin position="184"/>
        <end position="232"/>
    </location>
</feature>
<evidence type="ECO:0000313" key="4">
    <source>
        <dbReference type="Proteomes" id="UP000076532"/>
    </source>
</evidence>
<dbReference type="EMBL" id="KV417513">
    <property type="protein sequence ID" value="KZP26615.1"/>
    <property type="molecule type" value="Genomic_DNA"/>
</dbReference>
<dbReference type="OrthoDB" id="3193718at2759"/>